<dbReference type="InterPro" id="IPR044855">
    <property type="entry name" value="CoA-Trfase_III_dom3_sf"/>
</dbReference>
<comment type="caution">
    <text evidence="2">The sequence shown here is derived from an EMBL/GenBank/DDBJ whole genome shotgun (WGS) entry which is preliminary data.</text>
</comment>
<dbReference type="AlphaFoldDB" id="M8DLQ3"/>
<accession>M8DLQ3</accession>
<organism evidence="2 3">
    <name type="scientific">Brevibacillus borstelensis AK1</name>
    <dbReference type="NCBI Taxonomy" id="1300222"/>
    <lineage>
        <taxon>Bacteria</taxon>
        <taxon>Bacillati</taxon>
        <taxon>Bacillota</taxon>
        <taxon>Bacilli</taxon>
        <taxon>Bacillales</taxon>
        <taxon>Paenibacillaceae</taxon>
        <taxon>Brevibacillus</taxon>
    </lineage>
</organism>
<proteinExistence type="predicted"/>
<dbReference type="InterPro" id="IPR023606">
    <property type="entry name" value="CoA-Trfase_III_dom_1_sf"/>
</dbReference>
<dbReference type="Gene3D" id="3.30.1540.10">
    <property type="entry name" value="formyl-coa transferase, domain 3"/>
    <property type="match status" value="1"/>
</dbReference>
<gene>
    <name evidence="2" type="ORF">I532_02345</name>
</gene>
<reference evidence="2 3" key="1">
    <citation type="submission" date="2013-03" db="EMBL/GenBank/DDBJ databases">
        <title>Assembly of a new bacterial strain Brevibacillus borstelensis AK1.</title>
        <authorList>
            <person name="Rajan I."/>
            <person name="PoliReddy D."/>
            <person name="Sugumar T."/>
            <person name="Rathinam K."/>
            <person name="Alqarawi S."/>
            <person name="Khalil A.B."/>
            <person name="Sivakumar N."/>
        </authorList>
    </citation>
    <scope>NUCLEOTIDE SEQUENCE [LARGE SCALE GENOMIC DNA]</scope>
    <source>
        <strain evidence="2 3">AK1</strain>
    </source>
</reference>
<protein>
    <recommendedName>
        <fullName evidence="4">CoA transferase</fullName>
    </recommendedName>
</protein>
<evidence type="ECO:0000256" key="1">
    <source>
        <dbReference type="SAM" id="MobiDB-lite"/>
    </source>
</evidence>
<dbReference type="OrthoDB" id="9797653at2"/>
<keyword evidence="3" id="KW-1185">Reference proteome</keyword>
<dbReference type="Pfam" id="PF02515">
    <property type="entry name" value="CoA_transf_3"/>
    <property type="match status" value="1"/>
</dbReference>
<evidence type="ECO:0008006" key="4">
    <source>
        <dbReference type="Google" id="ProtNLM"/>
    </source>
</evidence>
<dbReference type="SUPFAM" id="SSF89796">
    <property type="entry name" value="CoA-transferase family III (CaiB/BaiF)"/>
    <property type="match status" value="1"/>
</dbReference>
<sequence>MLTGITVVDFSRHLPGPFCTMRLADLGAEVIKVETHPSGDPGRAMGPRIGEARAIFLSTNRNKQSVALNLRTGKGKELAYELARQADVVVESFRPGVMKLLGLDYERLSKSHPSIIYCSLTGYGQSGPMHQLGGHDLNFQAASGLLAAIRGEDGKPVAAEVPIADYAGGMYASEQICAALIRRYQTGQGAYLDISLVDALSSWMGMHVLCAQHAREEEMARFFKGRLAYQIFETAEGKYVVLAALEEKFWLNFCRAVGREDWEDLYGAGLDEHPHVYEEMKKLFLSRTQPEWGELGSEVDCCLTPVEEMDTWLDSAFIKNRQLTFTLEAGEYGERLQVRTRASLSDRDEPVRDLSPPPGYGANTRQVLTQKLGLSLEELAQLGRDGVIFV</sequence>
<evidence type="ECO:0000313" key="2">
    <source>
        <dbReference type="EMBL" id="EMT54407.1"/>
    </source>
</evidence>
<dbReference type="InterPro" id="IPR050509">
    <property type="entry name" value="CoA-transferase_III"/>
</dbReference>
<name>M8DLQ3_9BACL</name>
<evidence type="ECO:0000313" key="3">
    <source>
        <dbReference type="Proteomes" id="UP000012081"/>
    </source>
</evidence>
<dbReference type="PANTHER" id="PTHR48228">
    <property type="entry name" value="SUCCINYL-COA--D-CITRAMALATE COA-TRANSFERASE"/>
    <property type="match status" value="1"/>
</dbReference>
<dbReference type="Gene3D" id="3.40.50.10540">
    <property type="entry name" value="Crotonobetainyl-coa:carnitine coa-transferase, domain 1"/>
    <property type="match status" value="1"/>
</dbReference>
<dbReference type="Proteomes" id="UP000012081">
    <property type="component" value="Unassembled WGS sequence"/>
</dbReference>
<dbReference type="RefSeq" id="WP_003386152.1">
    <property type="nucleotide sequence ID" value="NZ_APBN01000001.1"/>
</dbReference>
<dbReference type="PATRIC" id="fig|1300222.3.peg.487"/>
<dbReference type="STRING" id="1300222.I532_02345"/>
<feature type="region of interest" description="Disordered" evidence="1">
    <location>
        <begin position="343"/>
        <end position="363"/>
    </location>
</feature>
<dbReference type="GO" id="GO:0003824">
    <property type="term" value="F:catalytic activity"/>
    <property type="evidence" value="ECO:0007669"/>
    <property type="project" value="InterPro"/>
</dbReference>
<dbReference type="PANTHER" id="PTHR48228:SF7">
    <property type="entry name" value="FATTY ACYL-COA TRANSFERASE RV3272-RELATED"/>
    <property type="match status" value="1"/>
</dbReference>
<dbReference type="InterPro" id="IPR003673">
    <property type="entry name" value="CoA-Trfase_fam_III"/>
</dbReference>
<dbReference type="EMBL" id="APBN01000001">
    <property type="protein sequence ID" value="EMT54407.1"/>
    <property type="molecule type" value="Genomic_DNA"/>
</dbReference>